<protein>
    <submittedName>
        <fullName evidence="2">Uncharacterized protein</fullName>
    </submittedName>
</protein>
<accession>A0AAI9UFP0</accession>
<evidence type="ECO:0000256" key="1">
    <source>
        <dbReference type="SAM" id="MobiDB-lite"/>
    </source>
</evidence>
<evidence type="ECO:0000313" key="3">
    <source>
        <dbReference type="Proteomes" id="UP001239795"/>
    </source>
</evidence>
<keyword evidence="3" id="KW-1185">Reference proteome</keyword>
<evidence type="ECO:0000313" key="2">
    <source>
        <dbReference type="EMBL" id="KAK1456132.1"/>
    </source>
</evidence>
<reference evidence="2 3" key="1">
    <citation type="submission" date="2016-10" db="EMBL/GenBank/DDBJ databases">
        <title>The genome sequence of Colletotrichum fioriniae PJ7.</title>
        <authorList>
            <person name="Baroncelli R."/>
        </authorList>
    </citation>
    <scope>NUCLEOTIDE SEQUENCE [LARGE SCALE GENOMIC DNA]</scope>
    <source>
        <strain evidence="2">Col 31</strain>
    </source>
</reference>
<dbReference type="EMBL" id="MLGG01000023">
    <property type="protein sequence ID" value="KAK1456132.1"/>
    <property type="molecule type" value="Genomic_DNA"/>
</dbReference>
<sequence>MIIIIPMSQESDPSIARPRIPNESSAVAFLQAWREGRECWAVVGRTLTRPARDSAVVRLDNGFSNHGLDAQVSRRGFQSSSISPTHENAGSSPSFIVSADADIIQKSGELEKNDRCFQAPSIEVQDNETSQKIAETAIGDQRRTRHPHKLGRDYQ</sequence>
<proteinExistence type="predicted"/>
<comment type="caution">
    <text evidence="2">The sequence shown here is derived from an EMBL/GenBank/DDBJ whole genome shotgun (WGS) entry which is preliminary data.</text>
</comment>
<feature type="region of interest" description="Disordered" evidence="1">
    <location>
        <begin position="75"/>
        <end position="96"/>
    </location>
</feature>
<organism evidence="2 3">
    <name type="scientific">Colletotrichum melonis</name>
    <dbReference type="NCBI Taxonomy" id="1209925"/>
    <lineage>
        <taxon>Eukaryota</taxon>
        <taxon>Fungi</taxon>
        <taxon>Dikarya</taxon>
        <taxon>Ascomycota</taxon>
        <taxon>Pezizomycotina</taxon>
        <taxon>Sordariomycetes</taxon>
        <taxon>Hypocreomycetidae</taxon>
        <taxon>Glomerellales</taxon>
        <taxon>Glomerellaceae</taxon>
        <taxon>Colletotrichum</taxon>
        <taxon>Colletotrichum acutatum species complex</taxon>
    </lineage>
</organism>
<name>A0AAI9UFP0_9PEZI</name>
<dbReference type="AlphaFoldDB" id="A0AAI9UFP0"/>
<feature type="compositionally biased region" description="Polar residues" evidence="1">
    <location>
        <begin position="76"/>
        <end position="95"/>
    </location>
</feature>
<dbReference type="Proteomes" id="UP001239795">
    <property type="component" value="Unassembled WGS sequence"/>
</dbReference>
<gene>
    <name evidence="2" type="ORF">CMEL01_16544</name>
</gene>
<feature type="region of interest" description="Disordered" evidence="1">
    <location>
        <begin position="118"/>
        <end position="155"/>
    </location>
</feature>